<protein>
    <recommendedName>
        <fullName evidence="2">Calcineurin-like phosphoesterase domain-containing protein</fullName>
    </recommendedName>
</protein>
<evidence type="ECO:0008006" key="2">
    <source>
        <dbReference type="Google" id="ProtNLM"/>
    </source>
</evidence>
<comment type="caution">
    <text evidence="1">The sequence shown here is derived from an EMBL/GenBank/DDBJ whole genome shotgun (WGS) entry which is preliminary data.</text>
</comment>
<reference evidence="1" key="1">
    <citation type="journal article" date="2015" name="Nature">
        <title>Complex archaea that bridge the gap between prokaryotes and eukaryotes.</title>
        <authorList>
            <person name="Spang A."/>
            <person name="Saw J.H."/>
            <person name="Jorgensen S.L."/>
            <person name="Zaremba-Niedzwiedzka K."/>
            <person name="Martijn J."/>
            <person name="Lind A.E."/>
            <person name="van Eijk R."/>
            <person name="Schleper C."/>
            <person name="Guy L."/>
            <person name="Ettema T.J."/>
        </authorList>
    </citation>
    <scope>NUCLEOTIDE SEQUENCE</scope>
</reference>
<gene>
    <name evidence="1" type="ORF">LCGC14_2645430</name>
</gene>
<dbReference type="EMBL" id="LAZR01045732">
    <property type="protein sequence ID" value="KKK98173.1"/>
    <property type="molecule type" value="Genomic_DNA"/>
</dbReference>
<dbReference type="AlphaFoldDB" id="A0A0F8ZWD5"/>
<accession>A0A0F8ZWD5</accession>
<proteinExistence type="predicted"/>
<evidence type="ECO:0000313" key="1">
    <source>
        <dbReference type="EMBL" id="KKK98173.1"/>
    </source>
</evidence>
<name>A0A0F8ZWD5_9ZZZZ</name>
<sequence length="130" mass="14802">MLRPYSELWDTPNWTWDFRLVIDDVNYRHSAAGGIHPAWNAMNKLHQSVVIGHLHARSGVKYSMNNKMRIFGMDTGCGIDERAFNFAYGRDTLERPALSAGIIIDGTGYLEPMPIGKGEKYHDSKFKEDI</sequence>
<organism evidence="1">
    <name type="scientific">marine sediment metagenome</name>
    <dbReference type="NCBI Taxonomy" id="412755"/>
    <lineage>
        <taxon>unclassified sequences</taxon>
        <taxon>metagenomes</taxon>
        <taxon>ecological metagenomes</taxon>
    </lineage>
</organism>